<dbReference type="RefSeq" id="WP_372897284.1">
    <property type="nucleotide sequence ID" value="NZ_CP036432.1"/>
</dbReference>
<protein>
    <recommendedName>
        <fullName evidence="3">Lipoprotein</fullName>
    </recommendedName>
</protein>
<gene>
    <name evidence="1" type="ORF">TBK1r_74120</name>
</gene>
<accession>A0ABX5Y278</accession>
<organism evidence="1 2">
    <name type="scientific">Stieleria magnilauensis</name>
    <dbReference type="NCBI Taxonomy" id="2527963"/>
    <lineage>
        <taxon>Bacteria</taxon>
        <taxon>Pseudomonadati</taxon>
        <taxon>Planctomycetota</taxon>
        <taxon>Planctomycetia</taxon>
        <taxon>Pirellulales</taxon>
        <taxon>Pirellulaceae</taxon>
        <taxon>Stieleria</taxon>
    </lineage>
</organism>
<keyword evidence="2" id="KW-1185">Reference proteome</keyword>
<reference evidence="1 2" key="1">
    <citation type="submission" date="2019-02" db="EMBL/GenBank/DDBJ databases">
        <title>Deep-cultivation of Planctomycetes and their phenomic and genomic characterization uncovers novel biology.</title>
        <authorList>
            <person name="Wiegand S."/>
            <person name="Jogler M."/>
            <person name="Boedeker C."/>
            <person name="Pinto D."/>
            <person name="Vollmers J."/>
            <person name="Rivas-Marin E."/>
            <person name="Kohn T."/>
            <person name="Peeters S.H."/>
            <person name="Heuer A."/>
            <person name="Rast P."/>
            <person name="Oberbeckmann S."/>
            <person name="Bunk B."/>
            <person name="Jeske O."/>
            <person name="Meyerdierks A."/>
            <person name="Storesund J.E."/>
            <person name="Kallscheuer N."/>
            <person name="Luecker S."/>
            <person name="Lage O.M."/>
            <person name="Pohl T."/>
            <person name="Merkel B.J."/>
            <person name="Hornburger P."/>
            <person name="Mueller R.-W."/>
            <person name="Bruemmer F."/>
            <person name="Labrenz M."/>
            <person name="Spormann A.M."/>
            <person name="Op den Camp H."/>
            <person name="Overmann J."/>
            <person name="Amann R."/>
            <person name="Jetten M.S.M."/>
            <person name="Mascher T."/>
            <person name="Medema M.H."/>
            <person name="Devos D.P."/>
            <person name="Kaster A.-K."/>
            <person name="Ovreas L."/>
            <person name="Rohde M."/>
            <person name="Galperin M.Y."/>
            <person name="Jogler C."/>
        </authorList>
    </citation>
    <scope>NUCLEOTIDE SEQUENCE [LARGE SCALE GENOMIC DNA]</scope>
    <source>
        <strain evidence="1 2">TBK1r</strain>
    </source>
</reference>
<sequence>MARFARLALWTVLLFPVLVGCQRHTGLSGNSSEIADFLAEHPGSDLGTEVEGGDR</sequence>
<dbReference type="Proteomes" id="UP000318081">
    <property type="component" value="Chromosome"/>
</dbReference>
<proteinExistence type="predicted"/>
<dbReference type="EMBL" id="CP036432">
    <property type="protein sequence ID" value="QDV88380.1"/>
    <property type="molecule type" value="Genomic_DNA"/>
</dbReference>
<evidence type="ECO:0008006" key="3">
    <source>
        <dbReference type="Google" id="ProtNLM"/>
    </source>
</evidence>
<evidence type="ECO:0000313" key="1">
    <source>
        <dbReference type="EMBL" id="QDV88380.1"/>
    </source>
</evidence>
<name>A0ABX5Y278_9BACT</name>
<dbReference type="PROSITE" id="PS51257">
    <property type="entry name" value="PROKAR_LIPOPROTEIN"/>
    <property type="match status" value="1"/>
</dbReference>
<evidence type="ECO:0000313" key="2">
    <source>
        <dbReference type="Proteomes" id="UP000318081"/>
    </source>
</evidence>